<sequence>MDKTEAMTGNVSCDVRHTGHVSCSTPTILSSRCQADAKRWPYDTHQCSLSMGSPITTASEVDLRQHEQPVSLVVVRVGVWTDGGGCKSGGVTDGGGGCKSGGVWVGWWLVLRVGV</sequence>
<proteinExistence type="predicted"/>
<dbReference type="Proteomes" id="UP001159363">
    <property type="component" value="Chromosome 3"/>
</dbReference>
<dbReference type="InterPro" id="IPR036734">
    <property type="entry name" value="Neur_chan_lig-bd_sf"/>
</dbReference>
<reference evidence="2 3" key="1">
    <citation type="submission" date="2023-02" db="EMBL/GenBank/DDBJ databases">
        <title>LHISI_Scaffold_Assembly.</title>
        <authorList>
            <person name="Stuart O.P."/>
            <person name="Cleave R."/>
            <person name="Magrath M.J.L."/>
            <person name="Mikheyev A.S."/>
        </authorList>
    </citation>
    <scope>NUCLEOTIDE SEQUENCE [LARGE SCALE GENOMIC DNA]</scope>
    <source>
        <strain evidence="2">Daus_M_001</strain>
        <tissue evidence="2">Leg muscle</tissue>
    </source>
</reference>
<feature type="domain" description="Neurotransmitter-gated ion-channel ligand-binding" evidence="1">
    <location>
        <begin position="7"/>
        <end position="69"/>
    </location>
</feature>
<dbReference type="Gene3D" id="2.70.170.10">
    <property type="entry name" value="Neurotransmitter-gated ion-channel ligand-binding domain"/>
    <property type="match status" value="1"/>
</dbReference>
<evidence type="ECO:0000313" key="3">
    <source>
        <dbReference type="Proteomes" id="UP001159363"/>
    </source>
</evidence>
<protein>
    <recommendedName>
        <fullName evidence="1">Neurotransmitter-gated ion-channel ligand-binding domain-containing protein</fullName>
    </recommendedName>
</protein>
<dbReference type="Pfam" id="PF02931">
    <property type="entry name" value="Neur_chan_LBD"/>
    <property type="match status" value="1"/>
</dbReference>
<evidence type="ECO:0000313" key="2">
    <source>
        <dbReference type="EMBL" id="KAJ8891145.1"/>
    </source>
</evidence>
<evidence type="ECO:0000259" key="1">
    <source>
        <dbReference type="Pfam" id="PF02931"/>
    </source>
</evidence>
<dbReference type="EMBL" id="JARBHB010000003">
    <property type="protein sequence ID" value="KAJ8891145.1"/>
    <property type="molecule type" value="Genomic_DNA"/>
</dbReference>
<keyword evidence="3" id="KW-1185">Reference proteome</keyword>
<organism evidence="2 3">
    <name type="scientific">Dryococelus australis</name>
    <dbReference type="NCBI Taxonomy" id="614101"/>
    <lineage>
        <taxon>Eukaryota</taxon>
        <taxon>Metazoa</taxon>
        <taxon>Ecdysozoa</taxon>
        <taxon>Arthropoda</taxon>
        <taxon>Hexapoda</taxon>
        <taxon>Insecta</taxon>
        <taxon>Pterygota</taxon>
        <taxon>Neoptera</taxon>
        <taxon>Polyneoptera</taxon>
        <taxon>Phasmatodea</taxon>
        <taxon>Verophasmatodea</taxon>
        <taxon>Anareolatae</taxon>
        <taxon>Phasmatidae</taxon>
        <taxon>Eurycanthinae</taxon>
        <taxon>Dryococelus</taxon>
    </lineage>
</organism>
<dbReference type="SUPFAM" id="SSF63712">
    <property type="entry name" value="Nicotinic receptor ligand binding domain-like"/>
    <property type="match status" value="1"/>
</dbReference>
<dbReference type="InterPro" id="IPR006202">
    <property type="entry name" value="Neur_chan_lig-bd"/>
</dbReference>
<gene>
    <name evidence="2" type="ORF">PR048_010659</name>
</gene>
<comment type="caution">
    <text evidence="2">The sequence shown here is derived from an EMBL/GenBank/DDBJ whole genome shotgun (WGS) entry which is preliminary data.</text>
</comment>
<name>A0ABQ9I4E8_9NEOP</name>
<accession>A0ABQ9I4E8</accession>